<evidence type="ECO:0000256" key="5">
    <source>
        <dbReference type="ARBA" id="ARBA00022490"/>
    </source>
</evidence>
<evidence type="ECO:0000256" key="9">
    <source>
        <dbReference type="ARBA" id="ARBA00023125"/>
    </source>
</evidence>
<keyword evidence="11" id="KW-0804">Transcription</keyword>
<dbReference type="SUPFAM" id="SSF47979">
    <property type="entry name" value="Iron-dependent repressor protein, dimerization domain"/>
    <property type="match status" value="1"/>
</dbReference>
<dbReference type="SUPFAM" id="SSF46785">
    <property type="entry name" value="Winged helix' DNA-binding domain"/>
    <property type="match status" value="1"/>
</dbReference>
<comment type="function">
    <text evidence="13">In the presence of manganese, represses expression of mntH and mntS. Up-regulates expression of mntP.</text>
</comment>
<keyword evidence="7" id="KW-0408">Iron</keyword>
<organism evidence="16">
    <name type="scientific">Ignavibacterium album</name>
    <dbReference type="NCBI Taxonomy" id="591197"/>
    <lineage>
        <taxon>Bacteria</taxon>
        <taxon>Pseudomonadati</taxon>
        <taxon>Ignavibacteriota</taxon>
        <taxon>Ignavibacteria</taxon>
        <taxon>Ignavibacteriales</taxon>
        <taxon>Ignavibacteriaceae</taxon>
        <taxon>Ignavibacterium</taxon>
    </lineage>
</organism>
<evidence type="ECO:0000256" key="6">
    <source>
        <dbReference type="ARBA" id="ARBA00022491"/>
    </source>
</evidence>
<feature type="domain" description="HTH dtxR-type" evidence="15">
    <location>
        <begin position="1"/>
        <end position="63"/>
    </location>
</feature>
<comment type="subunit">
    <text evidence="3">Homodimer.</text>
</comment>
<dbReference type="EMBL" id="DSVI01000005">
    <property type="protein sequence ID" value="HGT47217.1"/>
    <property type="molecule type" value="Genomic_DNA"/>
</dbReference>
<dbReference type="Pfam" id="PF04023">
    <property type="entry name" value="FeoA"/>
    <property type="match status" value="1"/>
</dbReference>
<keyword evidence="12" id="KW-0464">Manganese</keyword>
<dbReference type="InterPro" id="IPR022687">
    <property type="entry name" value="HTH_DTXR"/>
</dbReference>
<dbReference type="AlphaFoldDB" id="A0A832G7E8"/>
<dbReference type="Pfam" id="PF02742">
    <property type="entry name" value="Fe_dep_repr_C"/>
    <property type="match status" value="1"/>
</dbReference>
<keyword evidence="8" id="KW-0805">Transcription regulation</keyword>
<keyword evidence="9" id="KW-0238">DNA-binding</keyword>
<dbReference type="InterPro" id="IPR036388">
    <property type="entry name" value="WH-like_DNA-bd_sf"/>
</dbReference>
<keyword evidence="5" id="KW-0963">Cytoplasm</keyword>
<evidence type="ECO:0000256" key="1">
    <source>
        <dbReference type="ARBA" id="ARBA00004496"/>
    </source>
</evidence>
<dbReference type="GO" id="GO:0003677">
    <property type="term" value="F:DNA binding"/>
    <property type="evidence" value="ECO:0007669"/>
    <property type="project" value="UniProtKB-KW"/>
</dbReference>
<evidence type="ECO:0000313" key="16">
    <source>
        <dbReference type="EMBL" id="HGT47217.1"/>
    </source>
</evidence>
<comment type="caution">
    <text evidence="16">The sequence shown here is derived from an EMBL/GenBank/DDBJ whole genome shotgun (WGS) entry which is preliminary data.</text>
</comment>
<proteinExistence type="inferred from homology"/>
<evidence type="ECO:0000256" key="13">
    <source>
        <dbReference type="ARBA" id="ARBA00025185"/>
    </source>
</evidence>
<accession>A0A832G7E8</accession>
<dbReference type="InterPro" id="IPR036390">
    <property type="entry name" value="WH_DNA-bd_sf"/>
</dbReference>
<evidence type="ECO:0000256" key="10">
    <source>
        <dbReference type="ARBA" id="ARBA00023159"/>
    </source>
</evidence>
<evidence type="ECO:0000256" key="11">
    <source>
        <dbReference type="ARBA" id="ARBA00023163"/>
    </source>
</evidence>
<dbReference type="InterPro" id="IPR001367">
    <property type="entry name" value="Fe_dep_repressor"/>
</dbReference>
<dbReference type="SUPFAM" id="SSF50037">
    <property type="entry name" value="C-terminal domain of transcriptional repressors"/>
    <property type="match status" value="1"/>
</dbReference>
<evidence type="ECO:0000256" key="4">
    <source>
        <dbReference type="ARBA" id="ARBA00022386"/>
    </source>
</evidence>
<dbReference type="GO" id="GO:0003700">
    <property type="term" value="F:DNA-binding transcription factor activity"/>
    <property type="evidence" value="ECO:0007669"/>
    <property type="project" value="InterPro"/>
</dbReference>
<keyword evidence="6" id="KW-0678">Repressor</keyword>
<evidence type="ECO:0000256" key="2">
    <source>
        <dbReference type="ARBA" id="ARBA00007871"/>
    </source>
</evidence>
<dbReference type="InterPro" id="IPR038157">
    <property type="entry name" value="FeoA_core_dom"/>
</dbReference>
<evidence type="ECO:0000256" key="12">
    <source>
        <dbReference type="ARBA" id="ARBA00023211"/>
    </source>
</evidence>
<keyword evidence="10" id="KW-0010">Activator</keyword>
<dbReference type="SMART" id="SM00529">
    <property type="entry name" value="HTH_DTXR"/>
    <property type="match status" value="1"/>
</dbReference>
<evidence type="ECO:0000259" key="15">
    <source>
        <dbReference type="PROSITE" id="PS50944"/>
    </source>
</evidence>
<reference evidence="16" key="1">
    <citation type="journal article" date="2020" name="mSystems">
        <title>Genome- and Community-Level Interaction Insights into Carbon Utilization and Element Cycling Functions of Hydrothermarchaeota in Hydrothermal Sediment.</title>
        <authorList>
            <person name="Zhou Z."/>
            <person name="Liu Y."/>
            <person name="Xu W."/>
            <person name="Pan J."/>
            <person name="Luo Z.H."/>
            <person name="Li M."/>
        </authorList>
    </citation>
    <scope>NUCLEOTIDE SEQUENCE [LARGE SCALE GENOMIC DNA]</scope>
    <source>
        <strain evidence="16">SpSt-500</strain>
    </source>
</reference>
<name>A0A832G7E8_9BACT</name>
<dbReference type="Gene3D" id="1.10.60.10">
    <property type="entry name" value="Iron dependent repressor, metal binding and dimerisation domain"/>
    <property type="match status" value="1"/>
</dbReference>
<sequence length="219" mass="25125">MKNISKEDYLSAIYKLRDEAGEIKPNIIAENLEISPAAVTDMLKKLSTDGFVQYKKYKGIKLTAKGERYAVNMIRKHRLWETFLYEVLKMPWEKIHSEAEKLEHTSSDELVDKLEEYLNYPKFDPHGYPIPDKNGSIPKHKPVIALSELRKNDKGIIARISDFKSELLVYAAKQGLSLGQKFTVKEKLDFDGSVTIKINTNEVSLSKKIASNIFIEMEE</sequence>
<dbReference type="GO" id="GO:0005737">
    <property type="term" value="C:cytoplasm"/>
    <property type="evidence" value="ECO:0007669"/>
    <property type="project" value="UniProtKB-SubCell"/>
</dbReference>
<dbReference type="GO" id="GO:0046914">
    <property type="term" value="F:transition metal ion binding"/>
    <property type="evidence" value="ECO:0007669"/>
    <property type="project" value="InterPro"/>
</dbReference>
<evidence type="ECO:0000256" key="8">
    <source>
        <dbReference type="ARBA" id="ARBA00023015"/>
    </source>
</evidence>
<dbReference type="InterPro" id="IPR050536">
    <property type="entry name" value="DtxR_MntR_Metal-Reg"/>
</dbReference>
<dbReference type="InterPro" id="IPR022689">
    <property type="entry name" value="Iron_dep_repressor"/>
</dbReference>
<dbReference type="InterPro" id="IPR008988">
    <property type="entry name" value="Transcriptional_repressor_C"/>
</dbReference>
<dbReference type="PANTHER" id="PTHR33238:SF11">
    <property type="entry name" value="TRANSCRIPTIONAL REGULATOR MNTR"/>
    <property type="match status" value="1"/>
</dbReference>
<dbReference type="Gene3D" id="1.10.10.10">
    <property type="entry name" value="Winged helix-like DNA-binding domain superfamily/Winged helix DNA-binding domain"/>
    <property type="match status" value="1"/>
</dbReference>
<dbReference type="Pfam" id="PF01325">
    <property type="entry name" value="Fe_dep_repress"/>
    <property type="match status" value="1"/>
</dbReference>
<dbReference type="PANTHER" id="PTHR33238">
    <property type="entry name" value="IRON (METAL) DEPENDENT REPRESSOR, DTXR FAMILY"/>
    <property type="match status" value="1"/>
</dbReference>
<comment type="similarity">
    <text evidence="2">Belongs to the DtxR/MntR family.</text>
</comment>
<evidence type="ECO:0000256" key="3">
    <source>
        <dbReference type="ARBA" id="ARBA00011738"/>
    </source>
</evidence>
<dbReference type="Gene3D" id="2.30.30.90">
    <property type="match status" value="1"/>
</dbReference>
<comment type="subcellular location">
    <subcellularLocation>
        <location evidence="1">Cytoplasm</location>
    </subcellularLocation>
</comment>
<dbReference type="PROSITE" id="PS50944">
    <property type="entry name" value="HTH_DTXR"/>
    <property type="match status" value="1"/>
</dbReference>
<evidence type="ECO:0000256" key="7">
    <source>
        <dbReference type="ARBA" id="ARBA00023004"/>
    </source>
</evidence>
<protein>
    <recommendedName>
        <fullName evidence="4">Transcriptional regulator MntR</fullName>
    </recommendedName>
    <alternativeName>
        <fullName evidence="14">Manganese transport regulator</fullName>
    </alternativeName>
</protein>
<dbReference type="SMART" id="SM00899">
    <property type="entry name" value="FeoA"/>
    <property type="match status" value="1"/>
</dbReference>
<gene>
    <name evidence="16" type="ORF">ENS56_04235</name>
</gene>
<evidence type="ECO:0000256" key="14">
    <source>
        <dbReference type="ARBA" id="ARBA00032593"/>
    </source>
</evidence>
<dbReference type="InterPro" id="IPR007167">
    <property type="entry name" value="Fe-transptr_FeoA-like"/>
</dbReference>
<dbReference type="InterPro" id="IPR036421">
    <property type="entry name" value="Fe_dep_repressor_sf"/>
</dbReference>
<dbReference type="GO" id="GO:0046983">
    <property type="term" value="F:protein dimerization activity"/>
    <property type="evidence" value="ECO:0007669"/>
    <property type="project" value="InterPro"/>
</dbReference>